<feature type="transmembrane region" description="Helical" evidence="5">
    <location>
        <begin position="399"/>
        <end position="420"/>
    </location>
</feature>
<evidence type="ECO:0000256" key="1">
    <source>
        <dbReference type="ARBA" id="ARBA00004141"/>
    </source>
</evidence>
<keyword evidence="2 5" id="KW-0812">Transmembrane</keyword>
<dbReference type="EMBL" id="JARAKH010000002">
    <property type="protein sequence ID" value="KAK8406273.1"/>
    <property type="molecule type" value="Genomic_DNA"/>
</dbReference>
<reference evidence="6 7" key="1">
    <citation type="submission" date="2023-03" db="EMBL/GenBank/DDBJ databases">
        <title>High-quality genome of Scylla paramamosain provides insights in environmental adaptation.</title>
        <authorList>
            <person name="Zhang L."/>
        </authorList>
    </citation>
    <scope>NUCLEOTIDE SEQUENCE [LARGE SCALE GENOMIC DNA]</scope>
    <source>
        <strain evidence="6">LZ_2023a</strain>
        <tissue evidence="6">Muscle</tissue>
    </source>
</reference>
<dbReference type="SUPFAM" id="SSF103473">
    <property type="entry name" value="MFS general substrate transporter"/>
    <property type="match status" value="1"/>
</dbReference>
<comment type="caution">
    <text evidence="6">The sequence shown here is derived from an EMBL/GenBank/DDBJ whole genome shotgun (WGS) entry which is preliminary data.</text>
</comment>
<gene>
    <name evidence="6" type="ORF">O3P69_007163</name>
</gene>
<evidence type="ECO:0000256" key="2">
    <source>
        <dbReference type="ARBA" id="ARBA00022692"/>
    </source>
</evidence>
<protein>
    <recommendedName>
        <fullName evidence="8">Major facilitator superfamily (MFS) profile domain-containing protein</fullName>
    </recommendedName>
</protein>
<evidence type="ECO:0000313" key="6">
    <source>
        <dbReference type="EMBL" id="KAK8406273.1"/>
    </source>
</evidence>
<dbReference type="Pfam" id="PF07690">
    <property type="entry name" value="MFS_1"/>
    <property type="match status" value="1"/>
</dbReference>
<feature type="transmembrane region" description="Helical" evidence="5">
    <location>
        <begin position="370"/>
        <end position="393"/>
    </location>
</feature>
<dbReference type="GO" id="GO:0022857">
    <property type="term" value="F:transmembrane transporter activity"/>
    <property type="evidence" value="ECO:0007669"/>
    <property type="project" value="InterPro"/>
</dbReference>
<dbReference type="AlphaFoldDB" id="A0AAW0V1P3"/>
<proteinExistence type="predicted"/>
<dbReference type="Gene3D" id="1.20.1250.20">
    <property type="entry name" value="MFS general substrate transporter like domains"/>
    <property type="match status" value="1"/>
</dbReference>
<feature type="transmembrane region" description="Helical" evidence="5">
    <location>
        <begin position="121"/>
        <end position="142"/>
    </location>
</feature>
<evidence type="ECO:0000256" key="3">
    <source>
        <dbReference type="ARBA" id="ARBA00022989"/>
    </source>
</evidence>
<evidence type="ECO:0000256" key="5">
    <source>
        <dbReference type="SAM" id="Phobius"/>
    </source>
</evidence>
<evidence type="ECO:0000313" key="7">
    <source>
        <dbReference type="Proteomes" id="UP001487740"/>
    </source>
</evidence>
<feature type="transmembrane region" description="Helical" evidence="5">
    <location>
        <begin position="432"/>
        <end position="454"/>
    </location>
</feature>
<dbReference type="InterPro" id="IPR049680">
    <property type="entry name" value="FLVCR1-2_SLC49-like"/>
</dbReference>
<feature type="transmembrane region" description="Helical" evidence="5">
    <location>
        <begin position="81"/>
        <end position="101"/>
    </location>
</feature>
<feature type="transmembrane region" description="Helical" evidence="5">
    <location>
        <begin position="149"/>
        <end position="170"/>
    </location>
</feature>
<feature type="transmembrane region" description="Helical" evidence="5">
    <location>
        <begin position="460"/>
        <end position="484"/>
    </location>
</feature>
<dbReference type="InterPro" id="IPR011701">
    <property type="entry name" value="MFS"/>
</dbReference>
<keyword evidence="4 5" id="KW-0472">Membrane</keyword>
<dbReference type="PANTHER" id="PTHR10924:SF27">
    <property type="entry name" value="SOLUTE CARRIER FAMILY 49 MEMBER 4"/>
    <property type="match status" value="1"/>
</dbReference>
<organism evidence="6 7">
    <name type="scientific">Scylla paramamosain</name>
    <name type="common">Mud crab</name>
    <dbReference type="NCBI Taxonomy" id="85552"/>
    <lineage>
        <taxon>Eukaryota</taxon>
        <taxon>Metazoa</taxon>
        <taxon>Ecdysozoa</taxon>
        <taxon>Arthropoda</taxon>
        <taxon>Crustacea</taxon>
        <taxon>Multicrustacea</taxon>
        <taxon>Malacostraca</taxon>
        <taxon>Eumalacostraca</taxon>
        <taxon>Eucarida</taxon>
        <taxon>Decapoda</taxon>
        <taxon>Pleocyemata</taxon>
        <taxon>Brachyura</taxon>
        <taxon>Eubrachyura</taxon>
        <taxon>Portunoidea</taxon>
        <taxon>Portunidae</taxon>
        <taxon>Portuninae</taxon>
        <taxon>Scylla</taxon>
    </lineage>
</organism>
<dbReference type="GO" id="GO:0016020">
    <property type="term" value="C:membrane"/>
    <property type="evidence" value="ECO:0007669"/>
    <property type="project" value="UniProtKB-SubCell"/>
</dbReference>
<keyword evidence="7" id="KW-1185">Reference proteome</keyword>
<sequence>MAQASRDNTCPASDVCDFASPTVMHHREGGAALPAIIHHQEDLNNEKKALCGSYHKSYDSIKDAESDGKLSQQVTTYRSRFWILIVFSLMNFILNIEWIMFGPISESMQAAFSGWDATTVTLTINFALIAYIVTFIPVCWAVQRYGLRACLLTTFGLATAGTALRCITSTTPAFTILSYLCGIAIGVASPVMLAGPPMIANEWFPVQERTTATAIMVGSHQLGGIASYLEPLIVRQPDPSVTNAAIQHDVMRLTYIGAGLAAALLLAALVYFPSKPPSSPSITSSQERFTILPALKVLVKNKKFLLLMVTYGIFAGPPVVWITVIDFSLLPLGFHQEKAMWVGLSGVMVSSLLPVVVGRLNDLLRGHTKTLLLTLMVITAAFFYWFLLLSYGILPVTDWQVYVSVVGGVSFSYCTLPLFMEIAIDLVYPSPELLVTAVMIAADIVTGMVFLLLFNIPDSLYLWTTYTLTLCSSLTAVPLVAVSFPSTRMTIDTE</sequence>
<dbReference type="PANTHER" id="PTHR10924">
    <property type="entry name" value="MAJOR FACILITATOR SUPERFAMILY PROTEIN-RELATED"/>
    <property type="match status" value="1"/>
</dbReference>
<comment type="subcellular location">
    <subcellularLocation>
        <location evidence="1">Membrane</location>
        <topology evidence="1">Multi-pass membrane protein</topology>
    </subcellularLocation>
</comment>
<name>A0AAW0V1P3_SCYPA</name>
<feature type="transmembrane region" description="Helical" evidence="5">
    <location>
        <begin position="304"/>
        <end position="327"/>
    </location>
</feature>
<keyword evidence="3 5" id="KW-1133">Transmembrane helix</keyword>
<evidence type="ECO:0000256" key="4">
    <source>
        <dbReference type="ARBA" id="ARBA00023136"/>
    </source>
</evidence>
<dbReference type="Proteomes" id="UP001487740">
    <property type="component" value="Unassembled WGS sequence"/>
</dbReference>
<dbReference type="InterPro" id="IPR036259">
    <property type="entry name" value="MFS_trans_sf"/>
</dbReference>
<feature type="transmembrane region" description="Helical" evidence="5">
    <location>
        <begin position="339"/>
        <end position="358"/>
    </location>
</feature>
<feature type="transmembrane region" description="Helical" evidence="5">
    <location>
        <begin position="253"/>
        <end position="272"/>
    </location>
</feature>
<evidence type="ECO:0008006" key="8">
    <source>
        <dbReference type="Google" id="ProtNLM"/>
    </source>
</evidence>
<accession>A0AAW0V1P3</accession>
<feature type="transmembrane region" description="Helical" evidence="5">
    <location>
        <begin position="176"/>
        <end position="200"/>
    </location>
</feature>